<dbReference type="Pfam" id="PF01381">
    <property type="entry name" value="HTH_3"/>
    <property type="match status" value="1"/>
</dbReference>
<name>I8T3T8_9GAMM</name>
<dbReference type="CDD" id="cd00093">
    <property type="entry name" value="HTH_XRE"/>
    <property type="match status" value="1"/>
</dbReference>
<gene>
    <name evidence="2" type="ORF">WQQ_35680</name>
</gene>
<dbReference type="AlphaFoldDB" id="I8T3T8"/>
<proteinExistence type="predicted"/>
<dbReference type="SMART" id="SM00530">
    <property type="entry name" value="HTH_XRE"/>
    <property type="match status" value="1"/>
</dbReference>
<dbReference type="PROSITE" id="PS50943">
    <property type="entry name" value="HTH_CROC1"/>
    <property type="match status" value="1"/>
</dbReference>
<evidence type="ECO:0000313" key="2">
    <source>
        <dbReference type="EMBL" id="EIT68373.1"/>
    </source>
</evidence>
<dbReference type="EMBL" id="AKGD01000003">
    <property type="protein sequence ID" value="EIT68373.1"/>
    <property type="molecule type" value="Genomic_DNA"/>
</dbReference>
<accession>I8T3T8</accession>
<dbReference type="SUPFAM" id="SSF47413">
    <property type="entry name" value="lambda repressor-like DNA-binding domains"/>
    <property type="match status" value="1"/>
</dbReference>
<protein>
    <recommendedName>
        <fullName evidence="1">HTH cro/C1-type domain-containing protein</fullName>
    </recommendedName>
</protein>
<sequence length="68" mass="7578">MERVRRDLSQEALAHLVATTQSHLSEIERGVAAVQLDMIARIADALLVEPMTLLDLHTGNTLRNTEQN</sequence>
<comment type="caution">
    <text evidence="2">The sequence shown here is derived from an EMBL/GenBank/DDBJ whole genome shotgun (WGS) entry which is preliminary data.</text>
</comment>
<keyword evidence="3" id="KW-1185">Reference proteome</keyword>
<dbReference type="InterPro" id="IPR001387">
    <property type="entry name" value="Cro/C1-type_HTH"/>
</dbReference>
<dbReference type="InterPro" id="IPR010982">
    <property type="entry name" value="Lambda_DNA-bd_dom_sf"/>
</dbReference>
<dbReference type="GO" id="GO:0003677">
    <property type="term" value="F:DNA binding"/>
    <property type="evidence" value="ECO:0007669"/>
    <property type="project" value="InterPro"/>
</dbReference>
<dbReference type="Proteomes" id="UP000003704">
    <property type="component" value="Unassembled WGS sequence"/>
</dbReference>
<reference evidence="2 3" key="1">
    <citation type="journal article" date="2012" name="J. Bacteriol.">
        <title>Genome Sequence of n-Alkane-Degrading Hydrocarboniphaga effusa Strain AP103T (ATCC BAA-332T).</title>
        <authorList>
            <person name="Chang H.K."/>
            <person name="Zylstra G.J."/>
            <person name="Chae J.C."/>
        </authorList>
    </citation>
    <scope>NUCLEOTIDE SEQUENCE [LARGE SCALE GENOMIC DNA]</scope>
    <source>
        <strain evidence="2 3">AP103</strain>
    </source>
</reference>
<evidence type="ECO:0000259" key="1">
    <source>
        <dbReference type="PROSITE" id="PS50943"/>
    </source>
</evidence>
<organism evidence="2 3">
    <name type="scientific">Hydrocarboniphaga effusa AP103</name>
    <dbReference type="NCBI Taxonomy" id="1172194"/>
    <lineage>
        <taxon>Bacteria</taxon>
        <taxon>Pseudomonadati</taxon>
        <taxon>Pseudomonadota</taxon>
        <taxon>Gammaproteobacteria</taxon>
        <taxon>Nevskiales</taxon>
        <taxon>Nevskiaceae</taxon>
        <taxon>Hydrocarboniphaga</taxon>
    </lineage>
</organism>
<dbReference type="Gene3D" id="1.10.260.40">
    <property type="entry name" value="lambda repressor-like DNA-binding domains"/>
    <property type="match status" value="1"/>
</dbReference>
<feature type="domain" description="HTH cro/C1-type" evidence="1">
    <location>
        <begin position="3"/>
        <end position="54"/>
    </location>
</feature>
<evidence type="ECO:0000313" key="3">
    <source>
        <dbReference type="Proteomes" id="UP000003704"/>
    </source>
</evidence>